<reference evidence="3 4" key="1">
    <citation type="journal article" date="2012" name="J. Bacteriol.">
        <title>Draft genome sequence of the nitrophenol-degrading actinomycete Rhodococcus imtechensis RKJ300.</title>
        <authorList>
            <person name="Vikram S."/>
            <person name="Kumar S."/>
            <person name="Subramanian S."/>
            <person name="Raghava G.P."/>
        </authorList>
    </citation>
    <scope>NUCLEOTIDE SEQUENCE [LARGE SCALE GENOMIC DNA]</scope>
    <source>
        <strain evidence="3 4">RKJ300</strain>
    </source>
</reference>
<dbReference type="InterPro" id="IPR036761">
    <property type="entry name" value="TTHA0802/YceI-like_sf"/>
</dbReference>
<feature type="domain" description="Lipid/polyisoprenoid-binding YceI-like" evidence="2">
    <location>
        <begin position="15"/>
        <end position="181"/>
    </location>
</feature>
<accession>I0WMH6</accession>
<dbReference type="InterPro" id="IPR007372">
    <property type="entry name" value="Lipid/polyisoprenoid-bd_YceI"/>
</dbReference>
<dbReference type="SMART" id="SM00867">
    <property type="entry name" value="YceI"/>
    <property type="match status" value="1"/>
</dbReference>
<evidence type="ECO:0000313" key="3">
    <source>
        <dbReference type="EMBL" id="EID77592.1"/>
    </source>
</evidence>
<dbReference type="EMBL" id="AJJH01000129">
    <property type="protein sequence ID" value="EID77592.1"/>
    <property type="molecule type" value="Genomic_DNA"/>
</dbReference>
<dbReference type="RefSeq" id="WP_007299214.1">
    <property type="nucleotide sequence ID" value="NZ_AJJH01000129.1"/>
</dbReference>
<gene>
    <name evidence="3" type="ORF">W59_23165</name>
</gene>
<evidence type="ECO:0000313" key="4">
    <source>
        <dbReference type="Proteomes" id="UP000006447"/>
    </source>
</evidence>
<dbReference type="SUPFAM" id="SSF101874">
    <property type="entry name" value="YceI-like"/>
    <property type="match status" value="1"/>
</dbReference>
<dbReference type="AlphaFoldDB" id="I0WMH6"/>
<dbReference type="Gene3D" id="2.40.128.110">
    <property type="entry name" value="Lipid/polyisoprenoid-binding, YceI-like"/>
    <property type="match status" value="1"/>
</dbReference>
<comment type="caution">
    <text evidence="3">The sequence shown here is derived from an EMBL/GenBank/DDBJ whole genome shotgun (WGS) entry which is preliminary data.</text>
</comment>
<dbReference type="PATRIC" id="fig|1165867.3.peg.4734"/>
<name>I0WMH6_RHOOP</name>
<dbReference type="Proteomes" id="UP000006447">
    <property type="component" value="Unassembled WGS sequence"/>
</dbReference>
<comment type="similarity">
    <text evidence="1">Belongs to the UPF0312 family.</text>
</comment>
<dbReference type="PANTHER" id="PTHR34406:SF1">
    <property type="entry name" value="PROTEIN YCEI"/>
    <property type="match status" value="1"/>
</dbReference>
<evidence type="ECO:0000259" key="2">
    <source>
        <dbReference type="SMART" id="SM00867"/>
    </source>
</evidence>
<organism evidence="3 4">
    <name type="scientific">Rhodococcus opacus RKJ300 = JCM 13270</name>
    <dbReference type="NCBI Taxonomy" id="1165867"/>
    <lineage>
        <taxon>Bacteria</taxon>
        <taxon>Bacillati</taxon>
        <taxon>Actinomycetota</taxon>
        <taxon>Actinomycetes</taxon>
        <taxon>Mycobacteriales</taxon>
        <taxon>Nocardiaceae</taxon>
        <taxon>Rhodococcus</taxon>
    </lineage>
</organism>
<protein>
    <recommendedName>
        <fullName evidence="2">Lipid/polyisoprenoid-binding YceI-like domain-containing protein</fullName>
    </recommendedName>
</protein>
<proteinExistence type="inferred from homology"/>
<sequence length="184" mass="19302">MTTATATLPHLTAGTWAIDTVHSTVGFSVRHLMVSKVRGTFNDFTGAIPVAEDGTAAVTAEIQVASIDTKNTDRDAHIKSADFFDAEQYPTATFTSTAVRAKGDDYVVDGEFTLHGVTRPVELALEFNGVNPGMGNGPVAGFEATTVLNRKDFGITIDMPLDGGGAVVGDKITITLEIEAGLQA</sequence>
<evidence type="ECO:0000256" key="1">
    <source>
        <dbReference type="ARBA" id="ARBA00008812"/>
    </source>
</evidence>
<dbReference type="Pfam" id="PF04264">
    <property type="entry name" value="YceI"/>
    <property type="match status" value="1"/>
</dbReference>
<dbReference type="PANTHER" id="PTHR34406">
    <property type="entry name" value="PROTEIN YCEI"/>
    <property type="match status" value="1"/>
</dbReference>